<dbReference type="SUPFAM" id="SSF56672">
    <property type="entry name" value="DNA/RNA polymerases"/>
    <property type="match status" value="1"/>
</dbReference>
<feature type="compositionally biased region" description="Polar residues" evidence="1">
    <location>
        <begin position="190"/>
        <end position="207"/>
    </location>
</feature>
<accession>A0A6L2JK72</accession>
<reference evidence="4" key="1">
    <citation type="journal article" date="2019" name="Sci. Rep.">
        <title>Draft genome of Tanacetum cinerariifolium, the natural source of mosquito coil.</title>
        <authorList>
            <person name="Yamashiro T."/>
            <person name="Shiraishi A."/>
            <person name="Satake H."/>
            <person name="Nakayama K."/>
        </authorList>
    </citation>
    <scope>NUCLEOTIDE SEQUENCE</scope>
</reference>
<dbReference type="CDD" id="cd09272">
    <property type="entry name" value="RNase_HI_RT_Ty1"/>
    <property type="match status" value="1"/>
</dbReference>
<dbReference type="InterPro" id="IPR035896">
    <property type="entry name" value="AN1-like_Znf"/>
</dbReference>
<comment type="caution">
    <text evidence="4">The sequence shown here is derived from an EMBL/GenBank/DDBJ whole genome shotgun (WGS) entry which is preliminary data.</text>
</comment>
<proteinExistence type="predicted"/>
<dbReference type="SUPFAM" id="SSF118310">
    <property type="entry name" value="AN1-like Zinc finger"/>
    <property type="match status" value="1"/>
</dbReference>
<sequence length="678" mass="77283">MRLLLQLLQSRPAEEECIIRSTKIIGVNNNVDDQKPVENHNQSNKVVKKKNRCHACNKRVGLVPFLCRLFVIMSLHGYSDGDEYDNGSDVDNVTLISKLDVSHPLYVHPNDFVALTVVFVKLKGTENYQVWSYAMLLAFEGKNKLDLLMVLVEDMSNEQSIPILNNKDFFNLDGYIDHSEIPYDGERSDPSLSRYGTPSSHSGITSDTHNKNEGGHSLGSDAAASKNDVSANPKDNDNNIFEECFKPKSFEEAAKHQPWINARNSKMDALYRNNTWDLVELPKGRKAIGSKWVWKIKYKSDGVIERYNARLVAKGFNQKERIVFDETISPMPPSYFPKDETRVCKLNKSLYELKQALRKWNAKLTSALIECGFMLSKSDYSLFNKKFGDVFIALLVYVDDIKFIGINLNEINKFKQFLKTKFMIKDLGKLKYFLGIEVLETPIGVCFSQRKYCLELIDEFGLLASKPSYIPMQPNISLSSEPKDDDPLLDNITDYQKLIGKLIYLTNTRPDIAYTVSCLSQFMHSPLKSHLKNASKVIKYLKRLSRKSKKQNTISKSSIEAEYRALAFVTSEVFWVLILKDLDCSNLLPVKEFCDNNSAIKITTNPVFHERTKHLEIDLHFVREKILVGVITTEKIDTAYQIADILTKGLDIKQHNLLCCSRSSSLKVKGPEVSREDS</sequence>
<dbReference type="PANTHER" id="PTHR11439:SF508">
    <property type="entry name" value="RNA-DIRECTED DNA POLYMERASE"/>
    <property type="match status" value="1"/>
</dbReference>
<dbReference type="InterPro" id="IPR013103">
    <property type="entry name" value="RVT_2"/>
</dbReference>
<dbReference type="AlphaFoldDB" id="A0A6L2JK72"/>
<evidence type="ECO:0000313" key="4">
    <source>
        <dbReference type="EMBL" id="GEU36285.1"/>
    </source>
</evidence>
<dbReference type="PANTHER" id="PTHR11439">
    <property type="entry name" value="GAG-POL-RELATED RETROTRANSPOSON"/>
    <property type="match status" value="1"/>
</dbReference>
<feature type="region of interest" description="Disordered" evidence="1">
    <location>
        <begin position="186"/>
        <end position="238"/>
    </location>
</feature>
<feature type="domain" description="Reverse transcriptase Ty1/copia-type" evidence="2">
    <location>
        <begin position="273"/>
        <end position="331"/>
    </location>
</feature>
<evidence type="ECO:0000259" key="3">
    <source>
        <dbReference type="Pfam" id="PF14244"/>
    </source>
</evidence>
<evidence type="ECO:0000256" key="1">
    <source>
        <dbReference type="SAM" id="MobiDB-lite"/>
    </source>
</evidence>
<dbReference type="EMBL" id="BKCJ010000792">
    <property type="protein sequence ID" value="GEU36285.1"/>
    <property type="molecule type" value="Genomic_DNA"/>
</dbReference>
<protein>
    <submittedName>
        <fullName evidence="4">Ribonuclease H-like domain-containing protein</fullName>
    </submittedName>
</protein>
<dbReference type="InterPro" id="IPR043502">
    <property type="entry name" value="DNA/RNA_pol_sf"/>
</dbReference>
<dbReference type="Pfam" id="PF07727">
    <property type="entry name" value="RVT_2"/>
    <property type="match status" value="2"/>
</dbReference>
<feature type="domain" description="Retrotransposon Copia-like N-terminal" evidence="3">
    <location>
        <begin position="108"/>
        <end position="148"/>
    </location>
</feature>
<name>A0A6L2JK72_TANCI</name>
<evidence type="ECO:0000259" key="2">
    <source>
        <dbReference type="Pfam" id="PF07727"/>
    </source>
</evidence>
<organism evidence="4">
    <name type="scientific">Tanacetum cinerariifolium</name>
    <name type="common">Dalmatian daisy</name>
    <name type="synonym">Chrysanthemum cinerariifolium</name>
    <dbReference type="NCBI Taxonomy" id="118510"/>
    <lineage>
        <taxon>Eukaryota</taxon>
        <taxon>Viridiplantae</taxon>
        <taxon>Streptophyta</taxon>
        <taxon>Embryophyta</taxon>
        <taxon>Tracheophyta</taxon>
        <taxon>Spermatophyta</taxon>
        <taxon>Magnoliopsida</taxon>
        <taxon>eudicotyledons</taxon>
        <taxon>Gunneridae</taxon>
        <taxon>Pentapetalae</taxon>
        <taxon>asterids</taxon>
        <taxon>campanulids</taxon>
        <taxon>Asterales</taxon>
        <taxon>Asteraceae</taxon>
        <taxon>Asteroideae</taxon>
        <taxon>Anthemideae</taxon>
        <taxon>Anthemidinae</taxon>
        <taxon>Tanacetum</taxon>
    </lineage>
</organism>
<gene>
    <name evidence="4" type="ORF">Tci_008263</name>
</gene>
<dbReference type="InterPro" id="IPR029472">
    <property type="entry name" value="Copia-like_N"/>
</dbReference>
<dbReference type="Pfam" id="PF14244">
    <property type="entry name" value="Retrotran_gag_3"/>
    <property type="match status" value="1"/>
</dbReference>
<feature type="domain" description="Reverse transcriptase Ty1/copia-type" evidence="2">
    <location>
        <begin position="336"/>
        <end position="473"/>
    </location>
</feature>